<dbReference type="EMBL" id="GL833133">
    <property type="protein sequence ID" value="EGB06743.1"/>
    <property type="molecule type" value="Genomic_DNA"/>
</dbReference>
<feature type="non-terminal residue" evidence="2">
    <location>
        <position position="1"/>
    </location>
</feature>
<gene>
    <name evidence="2" type="ORF">AURANDRAFT_10606</name>
</gene>
<dbReference type="PANTHER" id="PTHR45890">
    <property type="entry name" value="AARF DOMAIN CONTAINING KINASE 2 (PREDICTED)"/>
    <property type="match status" value="1"/>
</dbReference>
<dbReference type="OMA" id="SMVRTHH"/>
<dbReference type="GO" id="GO:0005739">
    <property type="term" value="C:mitochondrion"/>
    <property type="evidence" value="ECO:0007669"/>
    <property type="project" value="TreeGrafter"/>
</dbReference>
<dbReference type="RefSeq" id="XP_009038492.1">
    <property type="nucleotide sequence ID" value="XM_009040244.1"/>
</dbReference>
<dbReference type="KEGG" id="aaf:AURANDRAFT_10606"/>
<dbReference type="GeneID" id="20218013"/>
<proteinExistence type="predicted"/>
<feature type="domain" description="ABC1 atypical kinase-like" evidence="1">
    <location>
        <begin position="44"/>
        <end position="301"/>
    </location>
</feature>
<feature type="non-terminal residue" evidence="2">
    <location>
        <position position="404"/>
    </location>
</feature>
<dbReference type="InterPro" id="IPR052402">
    <property type="entry name" value="ADCK_kinase"/>
</dbReference>
<keyword evidence="3" id="KW-1185">Reference proteome</keyword>
<sequence>RLWFAHLLWATEAAGPTVTKLAQWSATRRDVFPAAFCDHMERLQDAARPHGRLDSELALLDALGAGWRNRVAIEPEPVGSGVVAQVHRGVYEGRRVAVKLVHPATRRAVSEDLAVLAFLARAADGLAPSIAKFLDPVGLVDDFSEKMGRSSSMEFEADALRKLRKNFSREAGVAIPEPRLAVFLARRGALVESFEDGLPLAECLRALEGAPEAKAAKRAIAARGLRALLKMLFVDNCVHCDMHSGNLLVRPHGADVAASVARGAFDLVILDAGLTLELERRDLVNFVDLFAAVVRRDGRACGHLLLDRARYHECDDREAFAADVDRLIKAATSASDAGLSVVTLGELDIGRLLFEVLDVCRRHRVRLEAKFATTVVAITIVEGIGRNLDPDLDLLREAAPFLLS</sequence>
<dbReference type="InterPro" id="IPR011009">
    <property type="entry name" value="Kinase-like_dom_sf"/>
</dbReference>
<dbReference type="AlphaFoldDB" id="F0YDI6"/>
<evidence type="ECO:0000259" key="1">
    <source>
        <dbReference type="Pfam" id="PF03109"/>
    </source>
</evidence>
<evidence type="ECO:0000313" key="3">
    <source>
        <dbReference type="Proteomes" id="UP000002729"/>
    </source>
</evidence>
<dbReference type="InterPro" id="IPR004147">
    <property type="entry name" value="ABC1_dom"/>
</dbReference>
<organism evidence="3">
    <name type="scientific">Aureococcus anophagefferens</name>
    <name type="common">Harmful bloom alga</name>
    <dbReference type="NCBI Taxonomy" id="44056"/>
    <lineage>
        <taxon>Eukaryota</taxon>
        <taxon>Sar</taxon>
        <taxon>Stramenopiles</taxon>
        <taxon>Ochrophyta</taxon>
        <taxon>Pelagophyceae</taxon>
        <taxon>Pelagomonadales</taxon>
        <taxon>Pelagomonadaceae</taxon>
        <taxon>Aureococcus</taxon>
    </lineage>
</organism>
<dbReference type="OrthoDB" id="427480at2759"/>
<dbReference type="InParanoid" id="F0YDI6"/>
<dbReference type="Pfam" id="PF03109">
    <property type="entry name" value="ABC1"/>
    <property type="match status" value="1"/>
</dbReference>
<accession>F0YDI6</accession>
<evidence type="ECO:0000313" key="2">
    <source>
        <dbReference type="EMBL" id="EGB06743.1"/>
    </source>
</evidence>
<dbReference type="PANTHER" id="PTHR45890:SF1">
    <property type="entry name" value="AARF DOMAIN CONTAINING KINASE 2"/>
    <property type="match status" value="1"/>
</dbReference>
<protein>
    <recommendedName>
        <fullName evidence="1">ABC1 atypical kinase-like domain-containing protein</fullName>
    </recommendedName>
</protein>
<name>F0YDI6_AURAN</name>
<dbReference type="eggNOG" id="KOG1236">
    <property type="taxonomic scope" value="Eukaryota"/>
</dbReference>
<reference evidence="2 3" key="1">
    <citation type="journal article" date="2011" name="Proc. Natl. Acad. Sci. U.S.A.">
        <title>Niche of harmful alga Aureococcus anophagefferens revealed through ecogenomics.</title>
        <authorList>
            <person name="Gobler C.J."/>
            <person name="Berry D.L."/>
            <person name="Dyhrman S.T."/>
            <person name="Wilhelm S.W."/>
            <person name="Salamov A."/>
            <person name="Lobanov A.V."/>
            <person name="Zhang Y."/>
            <person name="Collier J.L."/>
            <person name="Wurch L.L."/>
            <person name="Kustka A.B."/>
            <person name="Dill B.D."/>
            <person name="Shah M."/>
            <person name="VerBerkmoes N.C."/>
            <person name="Kuo A."/>
            <person name="Terry A."/>
            <person name="Pangilinan J."/>
            <person name="Lindquist E.A."/>
            <person name="Lucas S."/>
            <person name="Paulsen I.T."/>
            <person name="Hattenrath-Lehmann T.K."/>
            <person name="Talmage S.C."/>
            <person name="Walker E.A."/>
            <person name="Koch F."/>
            <person name="Burson A.M."/>
            <person name="Marcoval M.A."/>
            <person name="Tang Y.Z."/>
            <person name="Lecleir G.R."/>
            <person name="Coyne K.J."/>
            <person name="Berg G.M."/>
            <person name="Bertrand E.M."/>
            <person name="Saito M.A."/>
            <person name="Gladyshev V.N."/>
            <person name="Grigoriev I.V."/>
        </authorList>
    </citation>
    <scope>NUCLEOTIDE SEQUENCE [LARGE SCALE GENOMIC DNA]</scope>
    <source>
        <strain evidence="3">CCMP 1984</strain>
    </source>
</reference>
<dbReference type="SUPFAM" id="SSF56112">
    <property type="entry name" value="Protein kinase-like (PK-like)"/>
    <property type="match status" value="1"/>
</dbReference>
<dbReference type="Proteomes" id="UP000002729">
    <property type="component" value="Unassembled WGS sequence"/>
</dbReference>